<protein>
    <submittedName>
        <fullName evidence="4">Tail fiber domain-containing protein</fullName>
    </submittedName>
</protein>
<keyword evidence="5" id="KW-1185">Reference proteome</keyword>
<dbReference type="PROSITE" id="PS51688">
    <property type="entry name" value="ICA"/>
    <property type="match status" value="1"/>
</dbReference>
<dbReference type="NCBIfam" id="TIGR04183">
    <property type="entry name" value="Por_Secre_tail"/>
    <property type="match status" value="1"/>
</dbReference>
<feature type="signal peptide" evidence="2">
    <location>
        <begin position="1"/>
        <end position="19"/>
    </location>
</feature>
<dbReference type="InterPro" id="IPR030392">
    <property type="entry name" value="S74_ICA"/>
</dbReference>
<dbReference type="RefSeq" id="WP_262434757.1">
    <property type="nucleotide sequence ID" value="NZ_JACRTF010000001.1"/>
</dbReference>
<gene>
    <name evidence="4" type="ORF">H8744_10395</name>
</gene>
<evidence type="ECO:0000313" key="5">
    <source>
        <dbReference type="Proteomes" id="UP000651085"/>
    </source>
</evidence>
<dbReference type="Pfam" id="PF18962">
    <property type="entry name" value="Por_Secre_tail"/>
    <property type="match status" value="1"/>
</dbReference>
<feature type="domain" description="Peptidase S74" evidence="3">
    <location>
        <begin position="118"/>
        <end position="231"/>
    </location>
</feature>
<name>A0A926F840_9BACT</name>
<organism evidence="4 5">
    <name type="scientific">Jilunia laotingensis</name>
    <dbReference type="NCBI Taxonomy" id="2763675"/>
    <lineage>
        <taxon>Bacteria</taxon>
        <taxon>Pseudomonadati</taxon>
        <taxon>Bacteroidota</taxon>
        <taxon>Bacteroidia</taxon>
        <taxon>Bacteroidales</taxon>
        <taxon>Bacteroidaceae</taxon>
        <taxon>Jilunia</taxon>
    </lineage>
</organism>
<evidence type="ECO:0000256" key="2">
    <source>
        <dbReference type="SAM" id="SignalP"/>
    </source>
</evidence>
<proteinExistence type="predicted"/>
<dbReference type="Gene3D" id="1.10.10.10">
    <property type="entry name" value="Winged helix-like DNA-binding domain superfamily/Winged helix DNA-binding domain"/>
    <property type="match status" value="1"/>
</dbReference>
<dbReference type="InterPro" id="IPR036388">
    <property type="entry name" value="WH-like_DNA-bd_sf"/>
</dbReference>
<sequence>MKQILCTLLVAFFALIAQAQVTVNDEGDCCVGDGSCFWGFETSTSSQWSSVNPGRLSVESGISIAIYGDSDPFPYDPSRPHPFAIAHAVKHHGISMAPVFYIDENGKIYSKGGYAQSSDSTLKTNIRPLTSTLSKIQTLNGVSYDFKSEVDGSPQNSSLARNGTAGNVSKHIGLLAQEVEQVYPEAVCEFSDGTKGIMYTDLVAVLVEGIKEMNDSLTAVNMRYDNLQNQVDSLKMQLEALMQSLSPQSRSPKSDSENNQNSPVQEAALYQNVPNPFNHMTEIAYRLTPNAHTASINVYDLNGKLLKNYPLQSNGVTGKIEISASDLEPGMYIYALVIDGRMIDSKRMILNH</sequence>
<keyword evidence="2" id="KW-0732">Signal</keyword>
<evidence type="ECO:0000313" key="4">
    <source>
        <dbReference type="EMBL" id="MBC8593644.1"/>
    </source>
</evidence>
<reference evidence="4" key="1">
    <citation type="submission" date="2020-08" db="EMBL/GenBank/DDBJ databases">
        <title>Genome public.</title>
        <authorList>
            <person name="Liu C."/>
            <person name="Sun Q."/>
        </authorList>
    </citation>
    <scope>NUCLEOTIDE SEQUENCE</scope>
    <source>
        <strain evidence="4">N12</strain>
    </source>
</reference>
<evidence type="ECO:0000256" key="1">
    <source>
        <dbReference type="SAM" id="Coils"/>
    </source>
</evidence>
<comment type="caution">
    <text evidence="4">The sequence shown here is derived from an EMBL/GenBank/DDBJ whole genome shotgun (WGS) entry which is preliminary data.</text>
</comment>
<accession>A0A926F840</accession>
<dbReference type="InterPro" id="IPR026444">
    <property type="entry name" value="Secre_tail"/>
</dbReference>
<dbReference type="AlphaFoldDB" id="A0A926F840"/>
<keyword evidence="1" id="KW-0175">Coiled coil</keyword>
<feature type="coiled-coil region" evidence="1">
    <location>
        <begin position="210"/>
        <end position="244"/>
    </location>
</feature>
<dbReference type="Proteomes" id="UP000651085">
    <property type="component" value="Unassembled WGS sequence"/>
</dbReference>
<evidence type="ECO:0000259" key="3">
    <source>
        <dbReference type="PROSITE" id="PS51688"/>
    </source>
</evidence>
<feature type="chain" id="PRO_5037595906" evidence="2">
    <location>
        <begin position="20"/>
        <end position="352"/>
    </location>
</feature>
<dbReference type="Pfam" id="PF13884">
    <property type="entry name" value="Peptidase_S74"/>
    <property type="match status" value="1"/>
</dbReference>
<dbReference type="EMBL" id="JACRTF010000001">
    <property type="protein sequence ID" value="MBC8593644.1"/>
    <property type="molecule type" value="Genomic_DNA"/>
</dbReference>